<dbReference type="GeneID" id="98308162"/>
<gene>
    <name evidence="1" type="ORF">FD50_GL000747</name>
</gene>
<dbReference type="OrthoDB" id="2284173at2"/>
<dbReference type="Proteomes" id="UP000051166">
    <property type="component" value="Unassembled WGS sequence"/>
</dbReference>
<dbReference type="PATRIC" id="fig|1423801.4.peg.758"/>
<evidence type="ECO:0000313" key="1">
    <source>
        <dbReference type="EMBL" id="KRL98930.1"/>
    </source>
</evidence>
<dbReference type="AlphaFoldDB" id="A0A0R1V766"/>
<sequence>MSNYRITFKVAGKIVTAAKIREVELERYHHVFKVFNKKNISITLKGRPLTTAELLHLPLADAKIALAETREAIGKAKTLSLFAPEIEKSNKMWREIAENSQANQNLQAGIVEVETHNISLLQFMLFNQLLVKKNNLYLPSIIHPEHYYFDANRKGVQTIIETFGMYQEPSYLDLRPSNASVAPIKPDPNVDLIMIGKTFLKSLNIDTKLIGMHQLTQTDAGMRVKLGVFLPEAAPKEIVTGHQWHLMIEFNNGLQIAANQHPNAVQKILLQQAIKHLKNKQQSN</sequence>
<comment type="caution">
    <text evidence="1">The sequence shown here is derived from an EMBL/GenBank/DDBJ whole genome shotgun (WGS) entry which is preliminary data.</text>
</comment>
<reference evidence="1 2" key="1">
    <citation type="journal article" date="2015" name="Genome Announc.">
        <title>Expanding the biotechnology potential of lactobacilli through comparative genomics of 213 strains and associated genera.</title>
        <authorList>
            <person name="Sun Z."/>
            <person name="Harris H.M."/>
            <person name="McCann A."/>
            <person name="Guo C."/>
            <person name="Argimon S."/>
            <person name="Zhang W."/>
            <person name="Yang X."/>
            <person name="Jeffery I.B."/>
            <person name="Cooney J.C."/>
            <person name="Kagawa T.F."/>
            <person name="Liu W."/>
            <person name="Song Y."/>
            <person name="Salvetti E."/>
            <person name="Wrobel A."/>
            <person name="Rasinkangas P."/>
            <person name="Parkhill J."/>
            <person name="Rea M.C."/>
            <person name="O'Sullivan O."/>
            <person name="Ritari J."/>
            <person name="Douillard F.P."/>
            <person name="Paul Ross R."/>
            <person name="Yang R."/>
            <person name="Briner A.E."/>
            <person name="Felis G.E."/>
            <person name="de Vos W.M."/>
            <person name="Barrangou R."/>
            <person name="Klaenhammer T.R."/>
            <person name="Caufield P.W."/>
            <person name="Cui Y."/>
            <person name="Zhang H."/>
            <person name="O'Toole P.W."/>
        </authorList>
    </citation>
    <scope>NUCLEOTIDE SEQUENCE [LARGE SCALE GENOMIC DNA]</scope>
    <source>
        <strain evidence="1 2">DSM 16230</strain>
    </source>
</reference>
<dbReference type="RefSeq" id="WP_054756071.1">
    <property type="nucleotide sequence ID" value="NZ_AZFQ01000036.1"/>
</dbReference>
<proteinExistence type="predicted"/>
<name>A0A0R1V766_9LACO</name>
<organism evidence="1 2">
    <name type="scientific">Liquorilactobacillus satsumensis DSM 16230 = JCM 12392</name>
    <dbReference type="NCBI Taxonomy" id="1423801"/>
    <lineage>
        <taxon>Bacteria</taxon>
        <taxon>Bacillati</taxon>
        <taxon>Bacillota</taxon>
        <taxon>Bacilli</taxon>
        <taxon>Lactobacillales</taxon>
        <taxon>Lactobacillaceae</taxon>
        <taxon>Liquorilactobacillus</taxon>
    </lineage>
</organism>
<keyword evidence="2" id="KW-1185">Reference proteome</keyword>
<accession>A0A0R1V766</accession>
<protein>
    <submittedName>
        <fullName evidence="1">Uncharacterized protein</fullName>
    </submittedName>
</protein>
<evidence type="ECO:0000313" key="2">
    <source>
        <dbReference type="Proteomes" id="UP000051166"/>
    </source>
</evidence>
<dbReference type="EMBL" id="AZFQ01000036">
    <property type="protein sequence ID" value="KRL98930.1"/>
    <property type="molecule type" value="Genomic_DNA"/>
</dbReference>